<dbReference type="STRING" id="407821.A0A087UQP1"/>
<dbReference type="PANTHER" id="PTHR16127">
    <property type="entry name" value="TAXILIN"/>
    <property type="match status" value="1"/>
</dbReference>
<feature type="coiled-coil region" evidence="2">
    <location>
        <begin position="390"/>
        <end position="417"/>
    </location>
</feature>
<evidence type="ECO:0000256" key="2">
    <source>
        <dbReference type="SAM" id="Coils"/>
    </source>
</evidence>
<dbReference type="Pfam" id="PF09728">
    <property type="entry name" value="Taxilin"/>
    <property type="match status" value="1"/>
</dbReference>
<dbReference type="PANTHER" id="PTHR16127:SF13">
    <property type="entry name" value="GH01188P"/>
    <property type="match status" value="1"/>
</dbReference>
<dbReference type="InterPro" id="IPR026183">
    <property type="entry name" value="Taxilin_fam"/>
</dbReference>
<dbReference type="Proteomes" id="UP000054359">
    <property type="component" value="Unassembled WGS sequence"/>
</dbReference>
<evidence type="ECO:0000313" key="4">
    <source>
        <dbReference type="EMBL" id="KFM79680.1"/>
    </source>
</evidence>
<feature type="compositionally biased region" description="Basic residues" evidence="3">
    <location>
        <begin position="194"/>
        <end position="206"/>
    </location>
</feature>
<dbReference type="AlphaFoldDB" id="A0A087UQP1"/>
<feature type="coiled-coil region" evidence="2">
    <location>
        <begin position="234"/>
        <end position="353"/>
    </location>
</feature>
<proteinExistence type="inferred from homology"/>
<dbReference type="OMA" id="MNTVENT"/>
<name>A0A087UQP1_STEMI</name>
<keyword evidence="5" id="KW-1185">Reference proteome</keyword>
<evidence type="ECO:0000313" key="5">
    <source>
        <dbReference type="Proteomes" id="UP000054359"/>
    </source>
</evidence>
<dbReference type="OrthoDB" id="425555at2759"/>
<keyword evidence="2" id="KW-0175">Coiled coil</keyword>
<gene>
    <name evidence="4" type="ORF">X975_16436</name>
</gene>
<sequence length="547" mass="62344">MEFIPNPEANEVYNNVMKVCSTTAEAIKKTISEVLNSRDDIVITTGDVTHELEESLSRRIADFENVVSGCFPSSLGVDSDEPASKPVSIVEIVEETGKISEDSTVNSEATAAHVPDQRMQINCAISIYNTEVKNSKDDASDLNYDLSVTDEKKSEQIEKCDITNVEPSLPQSEVKPSPKELKNTIMADEERGTKKQQKNNAAKKKGERTIDQVLKSLPNCSTSEEKLQCLLKKHVGVLEELRNLESHAKQLERQVATQRREKEVLQAEHNRMILAKSRLESLCRELQRQNRAVKEESLLRIKEEEEKRKEVANKFQVTLNDISALMQENSKKNIQLREENTELAKKLKALVDHYEMWEKHMEKVVQQKDLEVQLSKAKHAKINLLLKQETEKFLKEKQALLENMSELQKKCTMLTSNELQLRTELGDYTTKYEEFQSVLSKSSQVFATFKTDMEATSKKIKKLEKETNVYKQKWESSNNALLGMINDKQKHDKELANAQQRILTLEKLCRALQAERNELQNQVNVLSSGSSTSEKDVPSIPHEAQLA</sequence>
<evidence type="ECO:0000256" key="3">
    <source>
        <dbReference type="SAM" id="MobiDB-lite"/>
    </source>
</evidence>
<feature type="region of interest" description="Disordered" evidence="3">
    <location>
        <begin position="185"/>
        <end position="207"/>
    </location>
</feature>
<reference evidence="4 5" key="1">
    <citation type="submission" date="2013-11" db="EMBL/GenBank/DDBJ databases">
        <title>Genome sequencing of Stegodyphus mimosarum.</title>
        <authorList>
            <person name="Bechsgaard J."/>
        </authorList>
    </citation>
    <scope>NUCLEOTIDE SEQUENCE [LARGE SCALE GENOMIC DNA]</scope>
</reference>
<dbReference type="GO" id="GO:0019905">
    <property type="term" value="F:syntaxin binding"/>
    <property type="evidence" value="ECO:0007669"/>
    <property type="project" value="InterPro"/>
</dbReference>
<comment type="similarity">
    <text evidence="1">Belongs to the taxilin family.</text>
</comment>
<protein>
    <submittedName>
        <fullName evidence="4">Alpha-taxilin</fullName>
    </submittedName>
</protein>
<accession>A0A087UQP1</accession>
<evidence type="ECO:0000256" key="1">
    <source>
        <dbReference type="ARBA" id="ARBA00009550"/>
    </source>
</evidence>
<feature type="non-terminal residue" evidence="4">
    <location>
        <position position="547"/>
    </location>
</feature>
<feature type="region of interest" description="Disordered" evidence="3">
    <location>
        <begin position="525"/>
        <end position="547"/>
    </location>
</feature>
<organism evidence="4 5">
    <name type="scientific">Stegodyphus mimosarum</name>
    <name type="common">African social velvet spider</name>
    <dbReference type="NCBI Taxonomy" id="407821"/>
    <lineage>
        <taxon>Eukaryota</taxon>
        <taxon>Metazoa</taxon>
        <taxon>Ecdysozoa</taxon>
        <taxon>Arthropoda</taxon>
        <taxon>Chelicerata</taxon>
        <taxon>Arachnida</taxon>
        <taxon>Araneae</taxon>
        <taxon>Araneomorphae</taxon>
        <taxon>Entelegynae</taxon>
        <taxon>Eresoidea</taxon>
        <taxon>Eresidae</taxon>
        <taxon>Stegodyphus</taxon>
    </lineage>
</organism>
<dbReference type="EMBL" id="KK121072">
    <property type="protein sequence ID" value="KFM79680.1"/>
    <property type="molecule type" value="Genomic_DNA"/>
</dbReference>